<keyword evidence="4" id="KW-1185">Reference proteome</keyword>
<evidence type="ECO:0000313" key="5">
    <source>
        <dbReference type="WBParaSite" id="PgR019_g024_t01"/>
    </source>
</evidence>
<dbReference type="Pfam" id="PF01484">
    <property type="entry name" value="Col_cuticle_N"/>
    <property type="match status" value="1"/>
</dbReference>
<dbReference type="AlphaFoldDB" id="A0A915AZX2"/>
<dbReference type="InterPro" id="IPR002486">
    <property type="entry name" value="Col_cuticle_N"/>
</dbReference>
<feature type="transmembrane region" description="Helical" evidence="2">
    <location>
        <begin position="12"/>
        <end position="39"/>
    </location>
</feature>
<keyword evidence="1" id="KW-0677">Repeat</keyword>
<accession>A0A915AZX2</accession>
<name>A0A915AZX2_PARUN</name>
<keyword evidence="2" id="KW-1133">Transmembrane helix</keyword>
<protein>
    <submittedName>
        <fullName evidence="5">Nematode cuticle collagen N-terminal domain-containing protein</fullName>
    </submittedName>
</protein>
<evidence type="ECO:0000259" key="3">
    <source>
        <dbReference type="SMART" id="SM01088"/>
    </source>
</evidence>
<dbReference type="PANTHER" id="PTHR24637:SF262">
    <property type="entry name" value="CUTICLE COLLAGEN 34-RELATED"/>
    <property type="match status" value="1"/>
</dbReference>
<evidence type="ECO:0000256" key="2">
    <source>
        <dbReference type="SAM" id="Phobius"/>
    </source>
</evidence>
<dbReference type="PANTHER" id="PTHR24637">
    <property type="entry name" value="COLLAGEN"/>
    <property type="match status" value="1"/>
</dbReference>
<feature type="domain" description="Nematode cuticle collagen N-terminal" evidence="3">
    <location>
        <begin position="15"/>
        <end position="67"/>
    </location>
</feature>
<keyword evidence="2" id="KW-0812">Transmembrane</keyword>
<keyword evidence="2" id="KW-0472">Membrane</keyword>
<dbReference type="SMART" id="SM01088">
    <property type="entry name" value="Col_cuticle_N"/>
    <property type="match status" value="1"/>
</dbReference>
<dbReference type="WBParaSite" id="PgR019_g024_t01">
    <property type="protein sequence ID" value="PgR019_g024_t01"/>
    <property type="gene ID" value="PgR019_g024"/>
</dbReference>
<reference evidence="5" key="1">
    <citation type="submission" date="2022-11" db="UniProtKB">
        <authorList>
            <consortium name="WormBaseParasite"/>
        </authorList>
    </citation>
    <scope>IDENTIFICATION</scope>
</reference>
<evidence type="ECO:0000313" key="4">
    <source>
        <dbReference type="Proteomes" id="UP000887569"/>
    </source>
</evidence>
<dbReference type="Proteomes" id="UP000887569">
    <property type="component" value="Unplaced"/>
</dbReference>
<organism evidence="4 5">
    <name type="scientific">Parascaris univalens</name>
    <name type="common">Nematode worm</name>
    <dbReference type="NCBI Taxonomy" id="6257"/>
    <lineage>
        <taxon>Eukaryota</taxon>
        <taxon>Metazoa</taxon>
        <taxon>Ecdysozoa</taxon>
        <taxon>Nematoda</taxon>
        <taxon>Chromadorea</taxon>
        <taxon>Rhabditida</taxon>
        <taxon>Spirurina</taxon>
        <taxon>Ascaridomorpha</taxon>
        <taxon>Ascaridoidea</taxon>
        <taxon>Ascarididae</taxon>
        <taxon>Parascaris</taxon>
    </lineage>
</organism>
<dbReference type="GO" id="GO:0042302">
    <property type="term" value="F:structural constituent of cuticle"/>
    <property type="evidence" value="ECO:0007669"/>
    <property type="project" value="InterPro"/>
</dbReference>
<proteinExistence type="predicted"/>
<evidence type="ECO:0000256" key="1">
    <source>
        <dbReference type="ARBA" id="ARBA00022737"/>
    </source>
</evidence>
<sequence>NMDKSEEGRERAFKYVVLFAGLISLISVVSLCVTIPMAFSYVGRLDRRIQSDRAYCEETVSEIADEIVQFSYAASLIGNGTAEHVERGKRYADSYLPYLSTESSFTSGMNVQGSCCVPGPRGPPGLPGANGRPGIPGIHGKHGQPGRPPAAQCYVQAALSCPVCPAGPRGEPGRK</sequence>